<dbReference type="RefSeq" id="WP_260103663.1">
    <property type="nucleotide sequence ID" value="NZ_JALXSQ010000002.1"/>
</dbReference>
<comment type="caution">
    <text evidence="1">The sequence shown here is derived from an EMBL/GenBank/DDBJ whole genome shotgun (WGS) entry which is preliminary data.</text>
</comment>
<dbReference type="Proteomes" id="UP001525379">
    <property type="component" value="Unassembled WGS sequence"/>
</dbReference>
<sequence>MKPYPTYGFDLTPGFNEHGKADSVVLLDDTGHDVAFLTTREARALAVDLIVFAARVDAGEFNTYGQKLAPARLQALNAGGAE</sequence>
<reference evidence="1 2" key="1">
    <citation type="submission" date="2022-04" db="EMBL/GenBank/DDBJ databases">
        <title>Human microbiome associated bacterial genomes.</title>
        <authorList>
            <person name="Sandstrom S."/>
            <person name="Salamzade R."/>
            <person name="Kalan L.R."/>
        </authorList>
    </citation>
    <scope>NUCLEOTIDE SEQUENCE [LARGE SCALE GENOMIC DNA]</scope>
    <source>
        <strain evidence="2">p3-SID1799</strain>
    </source>
</reference>
<dbReference type="EMBL" id="JALXSQ010000002">
    <property type="protein sequence ID" value="MCT2041927.1"/>
    <property type="molecule type" value="Genomic_DNA"/>
</dbReference>
<organism evidence="1 2">
    <name type="scientific">Pseudoclavibacter albus</name>
    <dbReference type="NCBI Taxonomy" id="272241"/>
    <lineage>
        <taxon>Bacteria</taxon>
        <taxon>Bacillati</taxon>
        <taxon>Actinomycetota</taxon>
        <taxon>Actinomycetes</taxon>
        <taxon>Micrococcales</taxon>
        <taxon>Microbacteriaceae</taxon>
        <taxon>Pseudoclavibacter</taxon>
    </lineage>
</organism>
<keyword evidence="2" id="KW-1185">Reference proteome</keyword>
<evidence type="ECO:0000313" key="2">
    <source>
        <dbReference type="Proteomes" id="UP001525379"/>
    </source>
</evidence>
<proteinExistence type="predicted"/>
<gene>
    <name evidence="1" type="ORF">M3D15_01015</name>
</gene>
<evidence type="ECO:0000313" key="1">
    <source>
        <dbReference type="EMBL" id="MCT2041927.1"/>
    </source>
</evidence>
<protein>
    <submittedName>
        <fullName evidence="1">Uncharacterized protein</fullName>
    </submittedName>
</protein>
<accession>A0ABT2HUD2</accession>
<name>A0ABT2HUD2_9MICO</name>